<sequence>MKRISLSIPYSVDLTKEKSWKILDESQTSFGIVRCHFQLNERFLDEHHQVGDALAVYKSPQGVGSQHVIASSFELEKIKQISSIEKFLTENEHTASFATELAAKIELSKENKLSSKIKTQLASKLKSKLSITSELHENQKIREKTSFEITNTIDPEITEPIVAVPAYKRKAYDLLLGHVDFLRVDYKRSLFGLRKKAIKHPPIIDFNNHPNREGFGVPLATIMYWEFLPKSSILMLESEHCVQVKDSEQVTLIQPHCEKTKNVDFPDVPSLYQIANAAFPKKWILRKSENNSWTEEELKNIELEEVKSAENGWWSRHRNSK</sequence>
<accession>A0AA37WNW7</accession>
<reference evidence="1 2" key="1">
    <citation type="journal article" date="2014" name="Int. J. Syst. Evol. Microbiol.">
        <title>Complete genome sequence of Corynebacterium casei LMG S-19264T (=DSM 44701T), isolated from a smear-ripened cheese.</title>
        <authorList>
            <consortium name="US DOE Joint Genome Institute (JGI-PGF)"/>
            <person name="Walter F."/>
            <person name="Albersmeier A."/>
            <person name="Kalinowski J."/>
            <person name="Ruckert C."/>
        </authorList>
    </citation>
    <scope>NUCLEOTIDE SEQUENCE [LARGE SCALE GENOMIC DNA]</scope>
    <source>
        <strain evidence="1 2">NBRC 110095</strain>
    </source>
</reference>
<dbReference type="EMBL" id="BSPD01000056">
    <property type="protein sequence ID" value="GLS26586.1"/>
    <property type="molecule type" value="Genomic_DNA"/>
</dbReference>
<keyword evidence="2" id="KW-1185">Reference proteome</keyword>
<dbReference type="AlphaFoldDB" id="A0AA37WNW7"/>
<gene>
    <name evidence="1" type="ORF">GCM10007877_23020</name>
</gene>
<dbReference type="Proteomes" id="UP001156870">
    <property type="component" value="Unassembled WGS sequence"/>
</dbReference>
<proteinExistence type="predicted"/>
<protein>
    <submittedName>
        <fullName evidence="1">Uncharacterized protein</fullName>
    </submittedName>
</protein>
<name>A0AA37WNW7_9GAMM</name>
<evidence type="ECO:0000313" key="1">
    <source>
        <dbReference type="EMBL" id="GLS26586.1"/>
    </source>
</evidence>
<organism evidence="1 2">
    <name type="scientific">Marinibactrum halimedae</name>
    <dbReference type="NCBI Taxonomy" id="1444977"/>
    <lineage>
        <taxon>Bacteria</taxon>
        <taxon>Pseudomonadati</taxon>
        <taxon>Pseudomonadota</taxon>
        <taxon>Gammaproteobacteria</taxon>
        <taxon>Cellvibrionales</taxon>
        <taxon>Cellvibrionaceae</taxon>
        <taxon>Marinibactrum</taxon>
    </lineage>
</organism>
<evidence type="ECO:0000313" key="2">
    <source>
        <dbReference type="Proteomes" id="UP001156870"/>
    </source>
</evidence>
<dbReference type="RefSeq" id="WP_232593144.1">
    <property type="nucleotide sequence ID" value="NZ_BSPD01000056.1"/>
</dbReference>
<comment type="caution">
    <text evidence="1">The sequence shown here is derived from an EMBL/GenBank/DDBJ whole genome shotgun (WGS) entry which is preliminary data.</text>
</comment>